<dbReference type="OrthoDB" id="539213at2759"/>
<feature type="domain" description="BTB" evidence="3">
    <location>
        <begin position="333"/>
        <end position="431"/>
    </location>
</feature>
<organism evidence="5">
    <name type="scientific">Naegleria gruberi</name>
    <name type="common">Amoeba</name>
    <dbReference type="NCBI Taxonomy" id="5762"/>
    <lineage>
        <taxon>Eukaryota</taxon>
        <taxon>Discoba</taxon>
        <taxon>Heterolobosea</taxon>
        <taxon>Tetramitia</taxon>
        <taxon>Eutetramitia</taxon>
        <taxon>Vahlkampfiidae</taxon>
        <taxon>Naegleria</taxon>
    </lineage>
</organism>
<dbReference type="eggNOG" id="ENOG502QU61">
    <property type="taxonomic scope" value="Eukaryota"/>
</dbReference>
<protein>
    <submittedName>
        <fullName evidence="4">Predicted protein</fullName>
    </submittedName>
</protein>
<evidence type="ECO:0000259" key="3">
    <source>
        <dbReference type="SMART" id="SM00225"/>
    </source>
</evidence>
<name>D2VI27_NAEGR</name>
<proteinExistence type="predicted"/>
<gene>
    <name evidence="4" type="ORF">NAEGRDRAFT_80042</name>
</gene>
<dbReference type="PANTHER" id="PTHR11145:SF8">
    <property type="entry name" value="RE57120P"/>
    <property type="match status" value="1"/>
</dbReference>
<dbReference type="Pfam" id="PF02214">
    <property type="entry name" value="BTB_2"/>
    <property type="match status" value="1"/>
</dbReference>
<sequence length="1064" mass="124272">MINSNNNTNIKEEEQTPLKRKRFTDFPANETSKESLLSLASSAADDEEIETPKHIREREQVEKFRIDALIGLERERERNELRRRELEVLEKFSNININNNSDNNNLNSNSSSSSIKSTIHDDSSYQGDHHQKIVKEILENSDQVVIKLMVGGKLFITTLATINKRENMLKTMLSSGVGIDRESEHDAIVLDELNPDYFPILLEHLRTGSTNYVGLWEEASESALIHLRELLRDSDFFGTSKLSARIALLINQYQKELKKLEEEGVVKQGTTTKEIRNVMSSDQDEQDEKWLNKFANITIQEKKILEDYVEQKKEELNREDQLLKEKESTLRKTPIIFNVRGTKFTISMEKLLIHKDSVFPSILTELKDITSEIFIDRDGEIFHHIFQYLQYGTTHNIPKDAAKRKLIYKEAIEFKIHSLVDFLDPLRFPVEDIGSNNLKIKQEEDFLRRMFVSDRENPILNDPYLHMINVFANENISRKMFEPTEPNVPLLFDFESPIDCSELVNEFSGLQAPPIPKVCKSREVFFSQFNVFSGDLFKDMDWSNVFAADKLGGGILACLLEIPLDWFDASQPKPRERIYWDFDDCESSDDSNSEKIDEDYFTASSDEEFSFKTNSSRTEPYLGTRPPPPKRVYSNIESYYRKSPQWKNSDLDLFLYGITEKQAEEKIIYLYKLFKTNLNDGNIVITRTQHAITFNFDNLPAVQVITRLYKSPAEVLMGFDIPTCCVGFDGNQLYCLPRAVVALSTRCNLVDVDRQSTTFELRLVKYALRGFRIGCPGYDDKKLANSVLYDRISLYFPRRHSTTREKKIANIKQVTGLARILLTIHGYKNNRRRNAVFKSIGGKNNLEKTMKMIDPSEDHDYRQVPVRANSTSNYYRKLQTVADYQKKNKRKTYFEFSLNDIEHIMNTKNPISNLASHIEWIIINPTTQSIGSFHPHTRNFFQDAYTNPKHLKKQLCKYIWSYSESNETPTIIYEEASDILERKYRAYLRDKRNPDLKTYYFKGNLIYFANMMMKNRNSTGYYSNYRVHRERKDIKFIKRKKKLNEEDNVFDVIMEKEDEMDDSE</sequence>
<accession>D2VI27</accession>
<dbReference type="SMART" id="SM00225">
    <property type="entry name" value="BTB"/>
    <property type="match status" value="2"/>
</dbReference>
<evidence type="ECO:0000313" key="4">
    <source>
        <dbReference type="EMBL" id="EFC43517.1"/>
    </source>
</evidence>
<feature type="coiled-coil region" evidence="1">
    <location>
        <begin position="299"/>
        <end position="329"/>
    </location>
</feature>
<dbReference type="AlphaFoldDB" id="D2VI27"/>
<feature type="coiled-coil region" evidence="1">
    <location>
        <begin position="243"/>
        <end position="270"/>
    </location>
</feature>
<dbReference type="InParanoid" id="D2VI27"/>
<feature type="region of interest" description="Disordered" evidence="2">
    <location>
        <begin position="97"/>
        <end position="126"/>
    </location>
</feature>
<feature type="region of interest" description="Disordered" evidence="2">
    <location>
        <begin position="1"/>
        <end position="55"/>
    </location>
</feature>
<dbReference type="KEGG" id="ngr:NAEGRDRAFT_80042"/>
<dbReference type="EMBL" id="GG738873">
    <property type="protein sequence ID" value="EFC43517.1"/>
    <property type="molecule type" value="Genomic_DNA"/>
</dbReference>
<dbReference type="GeneID" id="8853100"/>
<feature type="compositionally biased region" description="Low complexity" evidence="2">
    <location>
        <begin position="97"/>
        <end position="117"/>
    </location>
</feature>
<evidence type="ECO:0000256" key="2">
    <source>
        <dbReference type="SAM" id="MobiDB-lite"/>
    </source>
</evidence>
<dbReference type="Proteomes" id="UP000006671">
    <property type="component" value="Unassembled WGS sequence"/>
</dbReference>
<dbReference type="CDD" id="cd18316">
    <property type="entry name" value="BTB_POZ_KCTD-like"/>
    <property type="match status" value="1"/>
</dbReference>
<dbReference type="InterPro" id="IPR003131">
    <property type="entry name" value="T1-type_BTB"/>
</dbReference>
<dbReference type="RefSeq" id="XP_002676261.1">
    <property type="nucleotide sequence ID" value="XM_002676215.1"/>
</dbReference>
<evidence type="ECO:0000313" key="5">
    <source>
        <dbReference type="Proteomes" id="UP000006671"/>
    </source>
</evidence>
<feature type="compositionally biased region" description="Low complexity" evidence="2">
    <location>
        <begin position="34"/>
        <end position="43"/>
    </location>
</feature>
<dbReference type="PANTHER" id="PTHR11145">
    <property type="entry name" value="BTB/POZ DOMAIN-CONTAINING ADAPTER FOR CUL3-MEDIATED RHOA DEGRADATION PROTEIN FAMILY MEMBER"/>
    <property type="match status" value="1"/>
</dbReference>
<reference evidence="4 5" key="1">
    <citation type="journal article" date="2010" name="Cell">
        <title>The genome of Naegleria gruberi illuminates early eukaryotic versatility.</title>
        <authorList>
            <person name="Fritz-Laylin L.K."/>
            <person name="Prochnik S.E."/>
            <person name="Ginger M.L."/>
            <person name="Dacks J.B."/>
            <person name="Carpenter M.L."/>
            <person name="Field M.C."/>
            <person name="Kuo A."/>
            <person name="Paredez A."/>
            <person name="Chapman J."/>
            <person name="Pham J."/>
            <person name="Shu S."/>
            <person name="Neupane R."/>
            <person name="Cipriano M."/>
            <person name="Mancuso J."/>
            <person name="Tu H."/>
            <person name="Salamov A."/>
            <person name="Lindquist E."/>
            <person name="Shapiro H."/>
            <person name="Lucas S."/>
            <person name="Grigoriev I.V."/>
            <person name="Cande W.Z."/>
            <person name="Fulton C."/>
            <person name="Rokhsar D.S."/>
            <person name="Dawson S.C."/>
        </authorList>
    </citation>
    <scope>NUCLEOTIDE SEQUENCE [LARGE SCALE GENOMIC DNA]</scope>
    <source>
        <strain evidence="4 5">NEG-M</strain>
    </source>
</reference>
<dbReference type="GO" id="GO:0051260">
    <property type="term" value="P:protein homooligomerization"/>
    <property type="evidence" value="ECO:0007669"/>
    <property type="project" value="InterPro"/>
</dbReference>
<dbReference type="Gene3D" id="3.30.710.10">
    <property type="entry name" value="Potassium Channel Kv1.1, Chain A"/>
    <property type="match status" value="2"/>
</dbReference>
<feature type="domain" description="BTB" evidence="3">
    <location>
        <begin position="144"/>
        <end position="254"/>
    </location>
</feature>
<dbReference type="VEuPathDB" id="AmoebaDB:NAEGRDRAFT_80042"/>
<keyword evidence="5" id="KW-1185">Reference proteome</keyword>
<dbReference type="InterPro" id="IPR011333">
    <property type="entry name" value="SKP1/BTB/POZ_sf"/>
</dbReference>
<dbReference type="InterPro" id="IPR045068">
    <property type="entry name" value="BACURD1-3"/>
</dbReference>
<dbReference type="STRING" id="5762.D2VI27"/>
<keyword evidence="1" id="KW-0175">Coiled coil</keyword>
<evidence type="ECO:0000256" key="1">
    <source>
        <dbReference type="SAM" id="Coils"/>
    </source>
</evidence>
<dbReference type="SUPFAM" id="SSF54695">
    <property type="entry name" value="POZ domain"/>
    <property type="match status" value="2"/>
</dbReference>
<dbReference type="InterPro" id="IPR000210">
    <property type="entry name" value="BTB/POZ_dom"/>
</dbReference>